<sequence>MGERTQLFINIEDAKGDQILGTVVHYQWGYGTVMLESALDIATNMGVIGNDGYGKGAEQKSYESALFKLLKNNCGCKKPDLTYALRNSIDKNIGCSGELNVTTFEFEQAVQEPVHDFQKEPCDLISVVDPVLVVKRAYKAKYENFFNQCDNNDGLMFINMKTAESIENVNSSYWDASEIKFGFGLITGIMNPEWHPATFEQYARQDINRDDISDEFIENYKLLLKKYEIEMLSPDELYSRKQDVKQLIKE</sequence>
<dbReference type="AlphaFoldDB" id="A0A0F4LM87"/>
<dbReference type="HOGENOM" id="CLU_1127928_0_0_9"/>
<reference evidence="1 2" key="1">
    <citation type="submission" date="2015-01" db="EMBL/GenBank/DDBJ databases">
        <title>Comparative genomics of the lactic acid bacteria isolated from the honey bee gut.</title>
        <authorList>
            <person name="Ellegaard K.M."/>
            <person name="Tamarit D."/>
            <person name="Javelind E."/>
            <person name="Olofsson T."/>
            <person name="Andersson S.G."/>
            <person name="Vasquez A."/>
        </authorList>
    </citation>
    <scope>NUCLEOTIDE SEQUENCE [LARGE SCALE GENOMIC DNA]</scope>
    <source>
        <strain evidence="1 2">Hma11</strain>
        <plasmid evidence="1">pHma11p1</plasmid>
    </source>
</reference>
<dbReference type="PATRIC" id="fig|303541.3.peg.119"/>
<accession>A0A0F4LM87</accession>
<comment type="caution">
    <text evidence="1">The sequence shown here is derived from an EMBL/GenBank/DDBJ whole genome shotgun (WGS) entry which is preliminary data.</text>
</comment>
<dbReference type="RefSeq" id="WP_046308394.1">
    <property type="nucleotide sequence ID" value="NZ_KQ034005.1"/>
</dbReference>
<organism evidence="1 2">
    <name type="scientific">Lactobacillus apis</name>
    <dbReference type="NCBI Taxonomy" id="303541"/>
    <lineage>
        <taxon>Bacteria</taxon>
        <taxon>Bacillati</taxon>
        <taxon>Bacillota</taxon>
        <taxon>Bacilli</taxon>
        <taxon>Lactobacillales</taxon>
        <taxon>Lactobacillaceae</taxon>
        <taxon>Lactobacillus</taxon>
    </lineage>
</organism>
<dbReference type="EMBL" id="JXLG01000016">
    <property type="protein sequence ID" value="KJY59705.1"/>
    <property type="molecule type" value="Genomic_DNA"/>
</dbReference>
<gene>
    <name evidence="1" type="ORF">JF72_15450</name>
</gene>
<geneLocation type="plasmid" evidence="1">
    <name>pHma11p1</name>
</geneLocation>
<dbReference type="Proteomes" id="UP000033682">
    <property type="component" value="Unassembled WGS sequence"/>
</dbReference>
<protein>
    <submittedName>
        <fullName evidence="1">Uncharacterized protein</fullName>
    </submittedName>
</protein>
<evidence type="ECO:0000313" key="2">
    <source>
        <dbReference type="Proteomes" id="UP000033682"/>
    </source>
</evidence>
<keyword evidence="2" id="KW-1185">Reference proteome</keyword>
<proteinExistence type="predicted"/>
<name>A0A0F4LM87_9LACO</name>
<keyword evidence="1" id="KW-0614">Plasmid</keyword>
<evidence type="ECO:0000313" key="1">
    <source>
        <dbReference type="EMBL" id="KJY59705.1"/>
    </source>
</evidence>